<dbReference type="PROSITE" id="PS50105">
    <property type="entry name" value="SAM_DOMAIN"/>
    <property type="match status" value="1"/>
</dbReference>
<protein>
    <recommendedName>
        <fullName evidence="2">SAM domain-containing protein</fullName>
    </recommendedName>
</protein>
<gene>
    <name evidence="3" type="ORF">KFL_000790290</name>
</gene>
<keyword evidence="4" id="KW-1185">Reference proteome</keyword>
<dbReference type="AlphaFoldDB" id="A0A1Y1HRZ5"/>
<accession>A0A1Y1HRZ5</accession>
<evidence type="ECO:0000259" key="2">
    <source>
        <dbReference type="PROSITE" id="PS50105"/>
    </source>
</evidence>
<dbReference type="InterPro" id="IPR001660">
    <property type="entry name" value="SAM"/>
</dbReference>
<evidence type="ECO:0000256" key="1">
    <source>
        <dbReference type="ARBA" id="ARBA00006545"/>
    </source>
</evidence>
<proteinExistence type="inferred from homology"/>
<dbReference type="OMA" id="ANAKPAH"/>
<dbReference type="Proteomes" id="UP000054558">
    <property type="component" value="Unassembled WGS sequence"/>
</dbReference>
<organism evidence="3 4">
    <name type="scientific">Klebsormidium nitens</name>
    <name type="common">Green alga</name>
    <name type="synonym">Ulothrix nitens</name>
    <dbReference type="NCBI Taxonomy" id="105231"/>
    <lineage>
        <taxon>Eukaryota</taxon>
        <taxon>Viridiplantae</taxon>
        <taxon>Streptophyta</taxon>
        <taxon>Klebsormidiophyceae</taxon>
        <taxon>Klebsormidiales</taxon>
        <taxon>Klebsormidiaceae</taxon>
        <taxon>Klebsormidium</taxon>
    </lineage>
</organism>
<dbReference type="EMBL" id="DF237028">
    <property type="protein sequence ID" value="GAQ81404.1"/>
    <property type="molecule type" value="Genomic_DNA"/>
</dbReference>
<name>A0A1Y1HRZ5_KLENI</name>
<dbReference type="SUPFAM" id="SSF47769">
    <property type="entry name" value="SAM/Pointed domain"/>
    <property type="match status" value="1"/>
</dbReference>
<feature type="domain" description="SAM" evidence="2">
    <location>
        <begin position="17"/>
        <end position="59"/>
    </location>
</feature>
<evidence type="ECO:0000313" key="3">
    <source>
        <dbReference type="EMBL" id="GAQ81404.1"/>
    </source>
</evidence>
<dbReference type="InterPro" id="IPR026847">
    <property type="entry name" value="VPS13"/>
</dbReference>
<dbReference type="Gene3D" id="1.10.150.50">
    <property type="entry name" value="Transcription Factor, Ets-1"/>
    <property type="match status" value="1"/>
</dbReference>
<dbReference type="SMART" id="SM00454">
    <property type="entry name" value="SAM"/>
    <property type="match status" value="1"/>
</dbReference>
<sequence length="355" mass="37731">MASTSGMTLRPEDPNEWTCEEVGDWLDSQGLSQYKEKFLANEISGAVLVRLDKDSLPELVPIAGDQVHLLRALDDLRGDLDDLRTSIFGPKEPRHVGEAVVGGFSGFANKVYDGFSHLVNDPQEGAKHGGTAGFFKGLGSGLVEAVQRPAEGISILTHQLGTGLRKTPDALFGEENRGYGPPLSSTPEGRIELAKPAFLRDEPHDKPVHVGEGLFYGMKSLGSGVYDGVAGLVTEPMKAARTHQRDSPGIAGVAIAKGFAKGLAGAFCKPIGGALELGTNTVNGLIATPGTIINMTKDGPSIRDTPTMQKIANLKMPTVESLTRTFTGKKEDVSQAIDEIAHTTERSNNMEKSSV</sequence>
<reference evidence="3 4" key="1">
    <citation type="journal article" date="2014" name="Nat. Commun.">
        <title>Klebsormidium flaccidum genome reveals primary factors for plant terrestrial adaptation.</title>
        <authorList>
            <person name="Hori K."/>
            <person name="Maruyama F."/>
            <person name="Fujisawa T."/>
            <person name="Togashi T."/>
            <person name="Yamamoto N."/>
            <person name="Seo M."/>
            <person name="Sato S."/>
            <person name="Yamada T."/>
            <person name="Mori H."/>
            <person name="Tajima N."/>
            <person name="Moriyama T."/>
            <person name="Ikeuchi M."/>
            <person name="Watanabe M."/>
            <person name="Wada H."/>
            <person name="Kobayashi K."/>
            <person name="Saito M."/>
            <person name="Masuda T."/>
            <person name="Sasaki-Sekimoto Y."/>
            <person name="Mashiguchi K."/>
            <person name="Awai K."/>
            <person name="Shimojima M."/>
            <person name="Masuda S."/>
            <person name="Iwai M."/>
            <person name="Nobusawa T."/>
            <person name="Narise T."/>
            <person name="Kondo S."/>
            <person name="Saito H."/>
            <person name="Sato R."/>
            <person name="Murakawa M."/>
            <person name="Ihara Y."/>
            <person name="Oshima-Yamada Y."/>
            <person name="Ohtaka K."/>
            <person name="Satoh M."/>
            <person name="Sonobe K."/>
            <person name="Ishii M."/>
            <person name="Ohtani R."/>
            <person name="Kanamori-Sato M."/>
            <person name="Honoki R."/>
            <person name="Miyazaki D."/>
            <person name="Mochizuki H."/>
            <person name="Umetsu J."/>
            <person name="Higashi K."/>
            <person name="Shibata D."/>
            <person name="Kamiya Y."/>
            <person name="Sato N."/>
            <person name="Nakamura Y."/>
            <person name="Tabata S."/>
            <person name="Ida S."/>
            <person name="Kurokawa K."/>
            <person name="Ohta H."/>
        </authorList>
    </citation>
    <scope>NUCLEOTIDE SEQUENCE [LARGE SCALE GENOMIC DNA]</scope>
    <source>
        <strain evidence="3 4">NIES-2285</strain>
    </source>
</reference>
<comment type="similarity">
    <text evidence="1">Belongs to the VPS13 family.</text>
</comment>
<evidence type="ECO:0000313" key="4">
    <source>
        <dbReference type="Proteomes" id="UP000054558"/>
    </source>
</evidence>
<dbReference type="Pfam" id="PF00536">
    <property type="entry name" value="SAM_1"/>
    <property type="match status" value="1"/>
</dbReference>
<dbReference type="PANTHER" id="PTHR16166">
    <property type="entry name" value="VACUOLAR PROTEIN SORTING-ASSOCIATED PROTEIN VPS13"/>
    <property type="match status" value="1"/>
</dbReference>
<dbReference type="OrthoDB" id="428159at2759"/>
<dbReference type="InterPro" id="IPR013761">
    <property type="entry name" value="SAM/pointed_sf"/>
</dbReference>
<dbReference type="PANTHER" id="PTHR16166:SF93">
    <property type="entry name" value="INTERMEMBRANE LIPID TRANSFER PROTEIN VPS13"/>
    <property type="match status" value="1"/>
</dbReference>